<dbReference type="Pfam" id="PF01096">
    <property type="entry name" value="Zn_ribbon_TFIIS"/>
    <property type="match status" value="1"/>
</dbReference>
<feature type="domain" description="TFIIS-type" evidence="4">
    <location>
        <begin position="94"/>
        <end position="136"/>
    </location>
</feature>
<dbReference type="EMBL" id="MN740867">
    <property type="protein sequence ID" value="QHU15720.1"/>
    <property type="molecule type" value="Genomic_DNA"/>
</dbReference>
<dbReference type="GO" id="GO:0003676">
    <property type="term" value="F:nucleic acid binding"/>
    <property type="evidence" value="ECO:0007669"/>
    <property type="project" value="InterPro"/>
</dbReference>
<dbReference type="SUPFAM" id="SSF57783">
    <property type="entry name" value="Zinc beta-ribbon"/>
    <property type="match status" value="1"/>
</dbReference>
<keyword evidence="2" id="KW-0863">Zinc-finger</keyword>
<dbReference type="Gene3D" id="2.20.25.10">
    <property type="match status" value="1"/>
</dbReference>
<proteinExistence type="predicted"/>
<keyword evidence="1" id="KW-0479">Metal-binding</keyword>
<dbReference type="GO" id="GO:0006351">
    <property type="term" value="P:DNA-templated transcription"/>
    <property type="evidence" value="ECO:0007669"/>
    <property type="project" value="InterPro"/>
</dbReference>
<evidence type="ECO:0000256" key="2">
    <source>
        <dbReference type="ARBA" id="ARBA00022771"/>
    </source>
</evidence>
<evidence type="ECO:0000313" key="5">
    <source>
        <dbReference type="EMBL" id="QHU15720.1"/>
    </source>
</evidence>
<sequence length="139" mass="16313">MDNESLQTLSANPHNIQQLKKYINEYSETNSKDELDILYELSFYKMHEKTSLKQTVNFLQHNQLSFNHPSFKDISKRIDEMDHFMDKPFEVVEGVNQCGNMKCGGKRTLSYSRQTRGGDEGMTVYVFCIDCKFRYIMNS</sequence>
<evidence type="ECO:0000256" key="3">
    <source>
        <dbReference type="ARBA" id="ARBA00022833"/>
    </source>
</evidence>
<protein>
    <recommendedName>
        <fullName evidence="4">TFIIS-type domain-containing protein</fullName>
    </recommendedName>
</protein>
<keyword evidence="3" id="KW-0862">Zinc</keyword>
<organism evidence="5">
    <name type="scientific">viral metagenome</name>
    <dbReference type="NCBI Taxonomy" id="1070528"/>
    <lineage>
        <taxon>unclassified sequences</taxon>
        <taxon>metagenomes</taxon>
        <taxon>organismal metagenomes</taxon>
    </lineage>
</organism>
<dbReference type="GO" id="GO:0008270">
    <property type="term" value="F:zinc ion binding"/>
    <property type="evidence" value="ECO:0007669"/>
    <property type="project" value="UniProtKB-KW"/>
</dbReference>
<evidence type="ECO:0000256" key="1">
    <source>
        <dbReference type="ARBA" id="ARBA00022723"/>
    </source>
</evidence>
<reference evidence="5" key="1">
    <citation type="journal article" date="2020" name="Nature">
        <title>Giant virus diversity and host interactions through global metagenomics.</title>
        <authorList>
            <person name="Schulz F."/>
            <person name="Roux S."/>
            <person name="Paez-Espino D."/>
            <person name="Jungbluth S."/>
            <person name="Walsh D.A."/>
            <person name="Denef V.J."/>
            <person name="McMahon K.D."/>
            <person name="Konstantinidis K.T."/>
            <person name="Eloe-Fadrosh E.A."/>
            <person name="Kyrpides N.C."/>
            <person name="Woyke T."/>
        </authorList>
    </citation>
    <scope>NUCLEOTIDE SEQUENCE</scope>
    <source>
        <strain evidence="5">GVMAG-S-3300010158-109</strain>
    </source>
</reference>
<name>A0A6C0KGB4_9ZZZZ</name>
<dbReference type="PROSITE" id="PS51133">
    <property type="entry name" value="ZF_TFIIS_2"/>
    <property type="match status" value="1"/>
</dbReference>
<dbReference type="SMART" id="SM00440">
    <property type="entry name" value="ZnF_C2C2"/>
    <property type="match status" value="1"/>
</dbReference>
<evidence type="ECO:0000259" key="4">
    <source>
        <dbReference type="PROSITE" id="PS51133"/>
    </source>
</evidence>
<dbReference type="InterPro" id="IPR001222">
    <property type="entry name" value="Znf_TFIIS"/>
</dbReference>
<dbReference type="AlphaFoldDB" id="A0A6C0KGB4"/>
<accession>A0A6C0KGB4</accession>